<feature type="region of interest" description="Disordered" evidence="1">
    <location>
        <begin position="112"/>
        <end position="132"/>
    </location>
</feature>
<gene>
    <name evidence="2" type="ORF">GALMADRAFT_149075</name>
</gene>
<sequence>MPPKSGNEHPLGACDPGQTRHSPDPVFTADPAGGPPTPLLLRQLWPTHPTAASAAVARYSPAVPAQAQQGPSRPSSRTSMSTRAVPTNPRSRPEPIRFFRILPTASFVRQAFAREDGPPNRRVPRERRPPLLRQYHLRASPEVHSKISWQPQLLHSLRLPNLTPTSKPRPNPRTFDHPRLDDLKPISAILNKAERGDEAPN</sequence>
<protein>
    <submittedName>
        <fullName evidence="2">Uncharacterized protein</fullName>
    </submittedName>
</protein>
<keyword evidence="3" id="KW-1185">Reference proteome</keyword>
<feature type="compositionally biased region" description="Low complexity" evidence="1">
    <location>
        <begin position="51"/>
        <end position="83"/>
    </location>
</feature>
<dbReference type="AlphaFoldDB" id="A0A067SE36"/>
<feature type="region of interest" description="Disordered" evidence="1">
    <location>
        <begin position="159"/>
        <end position="201"/>
    </location>
</feature>
<evidence type="ECO:0000313" key="3">
    <source>
        <dbReference type="Proteomes" id="UP000027222"/>
    </source>
</evidence>
<reference evidence="3" key="1">
    <citation type="journal article" date="2014" name="Proc. Natl. Acad. Sci. U.S.A.">
        <title>Extensive sampling of basidiomycete genomes demonstrates inadequacy of the white-rot/brown-rot paradigm for wood decay fungi.</title>
        <authorList>
            <person name="Riley R."/>
            <person name="Salamov A.A."/>
            <person name="Brown D.W."/>
            <person name="Nagy L.G."/>
            <person name="Floudas D."/>
            <person name="Held B.W."/>
            <person name="Levasseur A."/>
            <person name="Lombard V."/>
            <person name="Morin E."/>
            <person name="Otillar R."/>
            <person name="Lindquist E.A."/>
            <person name="Sun H."/>
            <person name="LaButti K.M."/>
            <person name="Schmutz J."/>
            <person name="Jabbour D."/>
            <person name="Luo H."/>
            <person name="Baker S.E."/>
            <person name="Pisabarro A.G."/>
            <person name="Walton J.D."/>
            <person name="Blanchette R.A."/>
            <person name="Henrissat B."/>
            <person name="Martin F."/>
            <person name="Cullen D."/>
            <person name="Hibbett D.S."/>
            <person name="Grigoriev I.V."/>
        </authorList>
    </citation>
    <scope>NUCLEOTIDE SEQUENCE [LARGE SCALE GENOMIC DNA]</scope>
    <source>
        <strain evidence="3">CBS 339.88</strain>
    </source>
</reference>
<feature type="region of interest" description="Disordered" evidence="1">
    <location>
        <begin position="1"/>
        <end position="96"/>
    </location>
</feature>
<accession>A0A067SE36</accession>
<dbReference type="Proteomes" id="UP000027222">
    <property type="component" value="Unassembled WGS sequence"/>
</dbReference>
<proteinExistence type="predicted"/>
<dbReference type="EMBL" id="KL142587">
    <property type="protein sequence ID" value="KDR65013.1"/>
    <property type="molecule type" value="Genomic_DNA"/>
</dbReference>
<feature type="compositionally biased region" description="Basic and acidic residues" evidence="1">
    <location>
        <begin position="192"/>
        <end position="201"/>
    </location>
</feature>
<evidence type="ECO:0000256" key="1">
    <source>
        <dbReference type="SAM" id="MobiDB-lite"/>
    </source>
</evidence>
<name>A0A067SE36_GALM3</name>
<dbReference type="HOGENOM" id="CLU_1360497_0_0_1"/>
<organism evidence="2 3">
    <name type="scientific">Galerina marginata (strain CBS 339.88)</name>
    <dbReference type="NCBI Taxonomy" id="685588"/>
    <lineage>
        <taxon>Eukaryota</taxon>
        <taxon>Fungi</taxon>
        <taxon>Dikarya</taxon>
        <taxon>Basidiomycota</taxon>
        <taxon>Agaricomycotina</taxon>
        <taxon>Agaricomycetes</taxon>
        <taxon>Agaricomycetidae</taxon>
        <taxon>Agaricales</taxon>
        <taxon>Agaricineae</taxon>
        <taxon>Strophariaceae</taxon>
        <taxon>Galerina</taxon>
    </lineage>
</organism>
<evidence type="ECO:0000313" key="2">
    <source>
        <dbReference type="EMBL" id="KDR65013.1"/>
    </source>
</evidence>
<feature type="compositionally biased region" description="Basic and acidic residues" evidence="1">
    <location>
        <begin position="174"/>
        <end position="184"/>
    </location>
</feature>